<dbReference type="EMBL" id="CAJNOE010000758">
    <property type="protein sequence ID" value="CAF1327323.1"/>
    <property type="molecule type" value="Genomic_DNA"/>
</dbReference>
<keyword evidence="1" id="KW-0472">Membrane</keyword>
<evidence type="ECO:0000313" key="3">
    <source>
        <dbReference type="Proteomes" id="UP000663860"/>
    </source>
</evidence>
<accession>A0A815FM19</accession>
<dbReference type="Proteomes" id="UP000663860">
    <property type="component" value="Unassembled WGS sequence"/>
</dbReference>
<gene>
    <name evidence="2" type="ORF">IZO911_LOCUS35487</name>
</gene>
<name>A0A815FM19_9BILA</name>
<keyword evidence="1" id="KW-1133">Transmembrane helix</keyword>
<reference evidence="2" key="1">
    <citation type="submission" date="2021-02" db="EMBL/GenBank/DDBJ databases">
        <authorList>
            <person name="Nowell W R."/>
        </authorList>
    </citation>
    <scope>NUCLEOTIDE SEQUENCE</scope>
</reference>
<proteinExistence type="predicted"/>
<evidence type="ECO:0000256" key="1">
    <source>
        <dbReference type="SAM" id="Phobius"/>
    </source>
</evidence>
<feature type="transmembrane region" description="Helical" evidence="1">
    <location>
        <begin position="212"/>
        <end position="235"/>
    </location>
</feature>
<comment type="caution">
    <text evidence="2">The sequence shown here is derived from an EMBL/GenBank/DDBJ whole genome shotgun (WGS) entry which is preliminary data.</text>
</comment>
<organism evidence="2 3">
    <name type="scientific">Adineta steineri</name>
    <dbReference type="NCBI Taxonomy" id="433720"/>
    <lineage>
        <taxon>Eukaryota</taxon>
        <taxon>Metazoa</taxon>
        <taxon>Spiralia</taxon>
        <taxon>Gnathifera</taxon>
        <taxon>Rotifera</taxon>
        <taxon>Eurotatoria</taxon>
        <taxon>Bdelloidea</taxon>
        <taxon>Adinetida</taxon>
        <taxon>Adinetidae</taxon>
        <taxon>Adineta</taxon>
    </lineage>
</organism>
<protein>
    <submittedName>
        <fullName evidence="2">Uncharacterized protein</fullName>
    </submittedName>
</protein>
<keyword evidence="1" id="KW-0812">Transmembrane</keyword>
<dbReference type="AlphaFoldDB" id="A0A815FM19"/>
<evidence type="ECO:0000313" key="2">
    <source>
        <dbReference type="EMBL" id="CAF1327323.1"/>
    </source>
</evidence>
<sequence>MLVIIILLTGVLYASNLFVQGACRVAHDDQSFLVPFLLDELLGPAEDSLLIDGLDVPTTIKTIINDCQNRTHFSEHFFDHHLVPLQDNVVQAMNQLNKIISEQFNSSIKDINIVSDLELLEDFSMISNSSRIKEQVQQIHTDLQTIKTQFDCIVSSNPVLSANFVNQSIDNFTDYVKKVLQVTTDTCPLPLATIYKADTLICHQFASSINGIWFSIFLYMFFIIFGLCICGLYIYKRSFYNMYIDDEIHTSPSYF</sequence>